<reference evidence="1 2" key="1">
    <citation type="submission" date="2021-02" db="EMBL/GenBank/DDBJ databases">
        <title>Safari Cat Assemblies.</title>
        <authorList>
            <person name="Bredemeyer K.R."/>
            <person name="Murphy W.J."/>
        </authorList>
    </citation>
    <scope>NUCLEOTIDE SEQUENCE [LARGE SCALE GENOMIC DNA]</scope>
</reference>
<name>A0ABI7Y4D1_FELCA</name>
<protein>
    <submittedName>
        <fullName evidence="1">Uncharacterized protein</fullName>
    </submittedName>
</protein>
<reference evidence="1" key="2">
    <citation type="submission" date="2025-08" db="UniProtKB">
        <authorList>
            <consortium name="Ensembl"/>
        </authorList>
    </citation>
    <scope>IDENTIFICATION</scope>
    <source>
        <strain evidence="1">breed Abyssinian</strain>
    </source>
</reference>
<proteinExistence type="predicted"/>
<keyword evidence="2" id="KW-1185">Reference proteome</keyword>
<evidence type="ECO:0000313" key="2">
    <source>
        <dbReference type="Proteomes" id="UP000823872"/>
    </source>
</evidence>
<dbReference type="Proteomes" id="UP000823872">
    <property type="component" value="Chromosome D1"/>
</dbReference>
<accession>A0ABI7Y4D1</accession>
<dbReference type="GeneTree" id="ENSGT01150000286916"/>
<dbReference type="Ensembl" id="ENSFCTT00005040887.1">
    <property type="protein sequence ID" value="ENSFCTP00005028932.1"/>
    <property type="gene ID" value="ENSFCTG00005014317.1"/>
</dbReference>
<reference evidence="1" key="3">
    <citation type="submission" date="2025-09" db="UniProtKB">
        <authorList>
            <consortium name="Ensembl"/>
        </authorList>
    </citation>
    <scope>IDENTIFICATION</scope>
    <source>
        <strain evidence="1">breed Abyssinian</strain>
    </source>
</reference>
<organism evidence="1 2">
    <name type="scientific">Felis catus</name>
    <name type="common">Cat</name>
    <name type="synonym">Felis silvestris catus</name>
    <dbReference type="NCBI Taxonomy" id="9685"/>
    <lineage>
        <taxon>Eukaryota</taxon>
        <taxon>Metazoa</taxon>
        <taxon>Chordata</taxon>
        <taxon>Craniata</taxon>
        <taxon>Vertebrata</taxon>
        <taxon>Euteleostomi</taxon>
        <taxon>Mammalia</taxon>
        <taxon>Eutheria</taxon>
        <taxon>Laurasiatheria</taxon>
        <taxon>Carnivora</taxon>
        <taxon>Feliformia</taxon>
        <taxon>Felidae</taxon>
        <taxon>Felinae</taxon>
        <taxon>Felis</taxon>
    </lineage>
</organism>
<sequence>MSRPLALSTAELHEAPFQGSRRRHLPAAAARLDGTQARMGGHRHFRGWGGRSCGQVRKPEEKRGSFIHFEFITQYPKTNNPVKKWTEDMNRHFSKEDIQMANRHVKRYSAALIIREIQIKITVRYHFTPVRMAEMNNSGNNRC</sequence>
<evidence type="ECO:0000313" key="1">
    <source>
        <dbReference type="Ensembl" id="ENSFCTP00005028932.1"/>
    </source>
</evidence>